<feature type="transmembrane region" description="Helical" evidence="2">
    <location>
        <begin position="177"/>
        <end position="197"/>
    </location>
</feature>
<feature type="compositionally biased region" description="Basic and acidic residues" evidence="1">
    <location>
        <begin position="148"/>
        <end position="163"/>
    </location>
</feature>
<organism evidence="3 4">
    <name type="scientific">Hungatella hathewayi</name>
    <dbReference type="NCBI Taxonomy" id="154046"/>
    <lineage>
        <taxon>Bacteria</taxon>
        <taxon>Bacillati</taxon>
        <taxon>Bacillota</taxon>
        <taxon>Clostridia</taxon>
        <taxon>Lachnospirales</taxon>
        <taxon>Lachnospiraceae</taxon>
        <taxon>Hungatella</taxon>
    </lineage>
</organism>
<protein>
    <submittedName>
        <fullName evidence="3">Membrane protein</fullName>
    </submittedName>
</protein>
<evidence type="ECO:0000313" key="4">
    <source>
        <dbReference type="Proteomes" id="UP000095651"/>
    </source>
</evidence>
<evidence type="ECO:0000313" key="3">
    <source>
        <dbReference type="EMBL" id="CUN49530.1"/>
    </source>
</evidence>
<feature type="transmembrane region" description="Helical" evidence="2">
    <location>
        <begin position="209"/>
        <end position="234"/>
    </location>
</feature>
<keyword evidence="2" id="KW-1133">Transmembrane helix</keyword>
<feature type="region of interest" description="Disordered" evidence="1">
    <location>
        <begin position="148"/>
        <end position="169"/>
    </location>
</feature>
<dbReference type="Pfam" id="PF22564">
    <property type="entry name" value="HAAS"/>
    <property type="match status" value="1"/>
</dbReference>
<dbReference type="RefSeq" id="WP_055652770.1">
    <property type="nucleotide sequence ID" value="NZ_CABIXC010000001.1"/>
</dbReference>
<feature type="transmembrane region" description="Helical" evidence="2">
    <location>
        <begin position="240"/>
        <end position="264"/>
    </location>
</feature>
<name>A0A173XDY9_9FIRM</name>
<proteinExistence type="predicted"/>
<dbReference type="AlphaFoldDB" id="A0A173XDY9"/>
<evidence type="ECO:0000256" key="2">
    <source>
        <dbReference type="SAM" id="Phobius"/>
    </source>
</evidence>
<keyword evidence="2" id="KW-0812">Transmembrane</keyword>
<dbReference type="EMBL" id="CYZE01000001">
    <property type="protein sequence ID" value="CUN49530.1"/>
    <property type="molecule type" value="Genomic_DNA"/>
</dbReference>
<keyword evidence="2" id="KW-0472">Membrane</keyword>
<gene>
    <name evidence="3" type="ORF">ERS852407_00367</name>
</gene>
<accession>A0A173XDY9</accession>
<reference evidence="3 4" key="1">
    <citation type="submission" date="2015-09" db="EMBL/GenBank/DDBJ databases">
        <authorList>
            <consortium name="Pathogen Informatics"/>
        </authorList>
    </citation>
    <scope>NUCLEOTIDE SEQUENCE [LARGE SCALE GENOMIC DNA]</scope>
    <source>
        <strain evidence="3 4">2789STDY5608850</strain>
    </source>
</reference>
<sequence>MNKNEFLEELNRHLLILEDEEQQDILEEYSQHIDMKVESGLSEDEAIRDFGSVKELAAQILEAYHVKVEFSGNAAKEVRKLPVKPIAVRGADLRDKFARFCKRLSAAARHGAVCCYEAGKTIGRKAAYLILFPIRKIRSLLHREEKAVTTDTERKKREQRRTADSGSARAVPTMRTLGHSIASAIGSCFHGIIRLCLWGLRWCWNLFMMFLALFGGLFVLGSLFCFGILIVWLFKGYPLTGITLVLLGTVLCSGAFTWFCVSLLRMNKTNHYEAEETAVPLTEEVQDA</sequence>
<evidence type="ECO:0000256" key="1">
    <source>
        <dbReference type="SAM" id="MobiDB-lite"/>
    </source>
</evidence>
<dbReference type="Proteomes" id="UP000095651">
    <property type="component" value="Unassembled WGS sequence"/>
</dbReference>